<name>A0A4U0U3Z8_9PEZI</name>
<feature type="compositionally biased region" description="Low complexity" evidence="1">
    <location>
        <begin position="280"/>
        <end position="297"/>
    </location>
</feature>
<organism evidence="2 3">
    <name type="scientific">Salinomyces thailandicus</name>
    <dbReference type="NCBI Taxonomy" id="706561"/>
    <lineage>
        <taxon>Eukaryota</taxon>
        <taxon>Fungi</taxon>
        <taxon>Dikarya</taxon>
        <taxon>Ascomycota</taxon>
        <taxon>Pezizomycotina</taxon>
        <taxon>Dothideomycetes</taxon>
        <taxon>Dothideomycetidae</taxon>
        <taxon>Mycosphaerellales</taxon>
        <taxon>Teratosphaeriaceae</taxon>
        <taxon>Salinomyces</taxon>
    </lineage>
</organism>
<evidence type="ECO:0000313" key="2">
    <source>
        <dbReference type="EMBL" id="TKA29262.1"/>
    </source>
</evidence>
<sequence length="379" mass="41451">MDSFKATARQGETHRPASVMALTTIDTQPAHDVPLPSMLSQQARLPHRRSPPESERLPSRDLLPGDLPRQQMPPLGGEGDEEPSEWSERLHEKTRASMEERRARIASDVASLGAMTTDKKSGGKEPLIGINTIYGIHITAPHHLPLPPPRRRFYPTPSEAVRPSKIARHEHRSAGLQTAESTTAPPVVAAPPPEMSEINSHITNRLLPPQTLRKPLTTAIPTITLSRPPPQPLNPRQRSSRSQSQLSLTLPTKPQLKNIRPHTIQPLSPEKRTIPENNNKAPPASTKPSPAATPTSPDRSSKVLRHKAGDRRLSSSYRYSSGSGGVSSITSDSVTAANIQVAEPCEVQIFGSSAAKREKEKKLEDEAEAFYRGAGRRGR</sequence>
<gene>
    <name evidence="2" type="ORF">B0A50_03772</name>
</gene>
<feature type="compositionally biased region" description="Basic and acidic residues" evidence="1">
    <location>
        <begin position="86"/>
        <end position="102"/>
    </location>
</feature>
<dbReference type="AlphaFoldDB" id="A0A4U0U3Z8"/>
<comment type="caution">
    <text evidence="2">The sequence shown here is derived from an EMBL/GenBank/DDBJ whole genome shotgun (WGS) entry which is preliminary data.</text>
</comment>
<feature type="region of interest" description="Disordered" evidence="1">
    <location>
        <begin position="1"/>
        <end position="102"/>
    </location>
</feature>
<protein>
    <submittedName>
        <fullName evidence="2">Uncharacterized protein</fullName>
    </submittedName>
</protein>
<reference evidence="2 3" key="1">
    <citation type="submission" date="2017-03" db="EMBL/GenBank/DDBJ databases">
        <title>Genomes of endolithic fungi from Antarctica.</title>
        <authorList>
            <person name="Coleine C."/>
            <person name="Masonjones S."/>
            <person name="Stajich J.E."/>
        </authorList>
    </citation>
    <scope>NUCLEOTIDE SEQUENCE [LARGE SCALE GENOMIC DNA]</scope>
    <source>
        <strain evidence="2 3">CCFEE 6315</strain>
    </source>
</reference>
<dbReference type="Proteomes" id="UP000308549">
    <property type="component" value="Unassembled WGS sequence"/>
</dbReference>
<feature type="compositionally biased region" description="Basic and acidic residues" evidence="1">
    <location>
        <begin position="50"/>
        <end position="59"/>
    </location>
</feature>
<evidence type="ECO:0000256" key="1">
    <source>
        <dbReference type="SAM" id="MobiDB-lite"/>
    </source>
</evidence>
<dbReference type="EMBL" id="NAJL01000015">
    <property type="protein sequence ID" value="TKA29262.1"/>
    <property type="molecule type" value="Genomic_DNA"/>
</dbReference>
<feature type="region of interest" description="Disordered" evidence="1">
    <location>
        <begin position="220"/>
        <end position="330"/>
    </location>
</feature>
<proteinExistence type="predicted"/>
<feature type="compositionally biased region" description="Low complexity" evidence="1">
    <location>
        <begin position="234"/>
        <end position="252"/>
    </location>
</feature>
<keyword evidence="3" id="KW-1185">Reference proteome</keyword>
<feature type="compositionally biased region" description="Low complexity" evidence="1">
    <location>
        <begin position="314"/>
        <end position="330"/>
    </location>
</feature>
<accession>A0A4U0U3Z8</accession>
<evidence type="ECO:0000313" key="3">
    <source>
        <dbReference type="Proteomes" id="UP000308549"/>
    </source>
</evidence>